<protein>
    <submittedName>
        <fullName evidence="1">Uncharacterized protein</fullName>
    </submittedName>
</protein>
<sequence>MKLGQGFQEFLSKIDAKGSCNDFNDGFKLVSRSLHGWDRLGTRRREPWSQNPRYSRSAQGAASGRSRICVGSQVVDSVWQPDRLGTLRVLWVSPPIANAHNAPHGAQGSDALFFIPWLAPSWVNTNNVNQNVQGKEFLDVTPWRITLNNATYDILPVSS</sequence>
<keyword evidence="2" id="KW-1185">Reference proteome</keyword>
<evidence type="ECO:0000313" key="2">
    <source>
        <dbReference type="Proteomes" id="UP001417504"/>
    </source>
</evidence>
<dbReference type="Proteomes" id="UP001417504">
    <property type="component" value="Unassembled WGS sequence"/>
</dbReference>
<comment type="caution">
    <text evidence="1">The sequence shown here is derived from an EMBL/GenBank/DDBJ whole genome shotgun (WGS) entry which is preliminary data.</text>
</comment>
<dbReference type="AlphaFoldDB" id="A0AAP0HUT1"/>
<evidence type="ECO:0000313" key="1">
    <source>
        <dbReference type="EMBL" id="KAK9096690.1"/>
    </source>
</evidence>
<proteinExistence type="predicted"/>
<name>A0AAP0HUT1_9MAGN</name>
<accession>A0AAP0HUT1</accession>
<organism evidence="1 2">
    <name type="scientific">Stephania japonica</name>
    <dbReference type="NCBI Taxonomy" id="461633"/>
    <lineage>
        <taxon>Eukaryota</taxon>
        <taxon>Viridiplantae</taxon>
        <taxon>Streptophyta</taxon>
        <taxon>Embryophyta</taxon>
        <taxon>Tracheophyta</taxon>
        <taxon>Spermatophyta</taxon>
        <taxon>Magnoliopsida</taxon>
        <taxon>Ranunculales</taxon>
        <taxon>Menispermaceae</taxon>
        <taxon>Menispermoideae</taxon>
        <taxon>Cissampelideae</taxon>
        <taxon>Stephania</taxon>
    </lineage>
</organism>
<dbReference type="EMBL" id="JBBNAE010000009">
    <property type="protein sequence ID" value="KAK9096690.1"/>
    <property type="molecule type" value="Genomic_DNA"/>
</dbReference>
<gene>
    <name evidence="1" type="ORF">Sjap_022187</name>
</gene>
<reference evidence="1 2" key="1">
    <citation type="submission" date="2024-01" db="EMBL/GenBank/DDBJ databases">
        <title>Genome assemblies of Stephania.</title>
        <authorList>
            <person name="Yang L."/>
        </authorList>
    </citation>
    <scope>NUCLEOTIDE SEQUENCE [LARGE SCALE GENOMIC DNA]</scope>
    <source>
        <strain evidence="1">QJT</strain>
        <tissue evidence="1">Leaf</tissue>
    </source>
</reference>